<protein>
    <submittedName>
        <fullName evidence="1">Uncharacterized protein</fullName>
    </submittedName>
</protein>
<reference evidence="1" key="1">
    <citation type="submission" date="2019-11" db="EMBL/GenBank/DDBJ databases">
        <title>Genome-resolved metagenomics to study the prevalence of co-infection and intraspecific heterogeneity among plant pathogen metapopulations.</title>
        <authorList>
            <person name="Newberry E."/>
            <person name="Bhandari R."/>
            <person name="Kemble J."/>
            <person name="Sikora E."/>
            <person name="Potnis N."/>
        </authorList>
    </citation>
    <scope>NUCLEOTIDE SEQUENCE</scope>
    <source>
        <strain evidence="1">Xe_Pep_Tuscaloosa_18b</strain>
    </source>
</reference>
<organism evidence="1">
    <name type="scientific">Xanthomonas euvesicatoria</name>
    <dbReference type="NCBI Taxonomy" id="456327"/>
    <lineage>
        <taxon>Bacteria</taxon>
        <taxon>Pseudomonadati</taxon>
        <taxon>Pseudomonadota</taxon>
        <taxon>Gammaproteobacteria</taxon>
        <taxon>Lysobacterales</taxon>
        <taxon>Lysobacteraceae</taxon>
        <taxon>Xanthomonas</taxon>
    </lineage>
</organism>
<dbReference type="RefSeq" id="WP_011349013.1">
    <property type="nucleotide sequence ID" value="NZ_CP018467.1"/>
</dbReference>
<evidence type="ECO:0000313" key="1">
    <source>
        <dbReference type="EMBL" id="NEK75050.1"/>
    </source>
</evidence>
<proteinExistence type="predicted"/>
<gene>
    <name evidence="1" type="ORF">G3W62_20220</name>
</gene>
<dbReference type="AlphaFoldDB" id="A0A6B3KPF7"/>
<name>A0A6B3KPF7_XANEU</name>
<dbReference type="Pfam" id="PF14441">
    <property type="entry name" value="OTT_1508_deam"/>
    <property type="match status" value="1"/>
</dbReference>
<sequence>MMPKALRKRVNRKDKGYHALRRSEINDLDKAASFLLAISYSGRTSQTKVSQGLIQMDCVALAVINDEWLVAANSRRLDDWHMEELAQELGFDFTYAIVERGQGGMHAEMQVLEEIKASSYSAKGVHMGISKPCCFDCKTTLDTVQALYSHYHTDTVVNWEAPDLS</sequence>
<dbReference type="EMBL" id="JAAGYV010000251">
    <property type="protein sequence ID" value="NEK75050.1"/>
    <property type="molecule type" value="Genomic_DNA"/>
</dbReference>
<dbReference type="InterPro" id="IPR027796">
    <property type="entry name" value="OTT_1508_deam-like"/>
</dbReference>
<accession>A0A6B3KPF7</accession>
<comment type="caution">
    <text evidence="1">The sequence shown here is derived from an EMBL/GenBank/DDBJ whole genome shotgun (WGS) entry which is preliminary data.</text>
</comment>